<reference evidence="7 8" key="1">
    <citation type="journal article" date="2018" name="Nat. Biotechnol.">
        <title>A standardized bacterial taxonomy based on genome phylogeny substantially revises the tree of life.</title>
        <authorList>
            <person name="Parks D.H."/>
            <person name="Chuvochina M."/>
            <person name="Waite D.W."/>
            <person name="Rinke C."/>
            <person name="Skarshewski A."/>
            <person name="Chaumeil P.A."/>
            <person name="Hugenholtz P."/>
        </authorList>
    </citation>
    <scope>NUCLEOTIDE SEQUENCE [LARGE SCALE GENOMIC DNA]</scope>
    <source>
        <strain evidence="7">UBA8781</strain>
    </source>
</reference>
<dbReference type="Pfam" id="PF00085">
    <property type="entry name" value="Thioredoxin"/>
    <property type="match status" value="1"/>
</dbReference>
<name>A0A3D1JHQ1_9CHLR</name>
<sequence>MNQQQLLEKLASRPRPTVVEFWAPWCAPCRVMAPALEQTAREFNGRVELLRINADDHPALLRELRIFGIPTLLVVVNGKELYRRTGALSVNDLQAIFTSALTGERPATTLRPVDRFLRGGAGVALLALAFTLPSQPLLLALAGGALLFSAVYDRCPVYRAVSAWIRARTG</sequence>
<dbReference type="GO" id="GO:0015035">
    <property type="term" value="F:protein-disulfide reductase activity"/>
    <property type="evidence" value="ECO:0007669"/>
    <property type="project" value="TreeGrafter"/>
</dbReference>
<comment type="caution">
    <text evidence="7">The sequence shown here is derived from an EMBL/GenBank/DDBJ whole genome shotgun (WGS) entry which is preliminary data.</text>
</comment>
<dbReference type="Proteomes" id="UP000264141">
    <property type="component" value="Unassembled WGS sequence"/>
</dbReference>
<gene>
    <name evidence="7" type="ORF">DEQ80_04740</name>
</gene>
<evidence type="ECO:0000313" key="8">
    <source>
        <dbReference type="Proteomes" id="UP000264141"/>
    </source>
</evidence>
<evidence type="ECO:0000256" key="2">
    <source>
        <dbReference type="ARBA" id="ARBA00022448"/>
    </source>
</evidence>
<accession>A0A3D1JHQ1</accession>
<evidence type="ECO:0000313" key="7">
    <source>
        <dbReference type="EMBL" id="HCE17146.1"/>
    </source>
</evidence>
<evidence type="ECO:0000256" key="4">
    <source>
        <dbReference type="ARBA" id="ARBA00023157"/>
    </source>
</evidence>
<organism evidence="7 8">
    <name type="scientific">Anaerolinea thermolimosa</name>
    <dbReference type="NCBI Taxonomy" id="229919"/>
    <lineage>
        <taxon>Bacteria</taxon>
        <taxon>Bacillati</taxon>
        <taxon>Chloroflexota</taxon>
        <taxon>Anaerolineae</taxon>
        <taxon>Anaerolineales</taxon>
        <taxon>Anaerolineaceae</taxon>
        <taxon>Anaerolinea</taxon>
    </lineage>
</organism>
<keyword evidence="4" id="KW-1015">Disulfide bond</keyword>
<evidence type="ECO:0000259" key="6">
    <source>
        <dbReference type="PROSITE" id="PS51352"/>
    </source>
</evidence>
<dbReference type="STRING" id="229919.GCA_001050195_00442"/>
<dbReference type="PANTHER" id="PTHR45663">
    <property type="entry name" value="GEO12009P1"/>
    <property type="match status" value="1"/>
</dbReference>
<proteinExistence type="inferred from homology"/>
<keyword evidence="3" id="KW-0249">Electron transport</keyword>
<dbReference type="EMBL" id="DPBP01000021">
    <property type="protein sequence ID" value="HCE17146.1"/>
    <property type="molecule type" value="Genomic_DNA"/>
</dbReference>
<dbReference type="InterPro" id="IPR013766">
    <property type="entry name" value="Thioredoxin_domain"/>
</dbReference>
<dbReference type="InterPro" id="IPR036249">
    <property type="entry name" value="Thioredoxin-like_sf"/>
</dbReference>
<dbReference type="Gene3D" id="3.40.30.10">
    <property type="entry name" value="Glutaredoxin"/>
    <property type="match status" value="1"/>
</dbReference>
<dbReference type="InterPro" id="IPR017937">
    <property type="entry name" value="Thioredoxin_CS"/>
</dbReference>
<dbReference type="GO" id="GO:0005829">
    <property type="term" value="C:cytosol"/>
    <property type="evidence" value="ECO:0007669"/>
    <property type="project" value="TreeGrafter"/>
</dbReference>
<comment type="similarity">
    <text evidence="1">Belongs to the thioredoxin family.</text>
</comment>
<keyword evidence="2" id="KW-0813">Transport</keyword>
<dbReference type="SUPFAM" id="SSF52833">
    <property type="entry name" value="Thioredoxin-like"/>
    <property type="match status" value="1"/>
</dbReference>
<dbReference type="PROSITE" id="PS00194">
    <property type="entry name" value="THIOREDOXIN_1"/>
    <property type="match status" value="1"/>
</dbReference>
<dbReference type="AlphaFoldDB" id="A0A3D1JHQ1"/>
<protein>
    <recommendedName>
        <fullName evidence="6">Thioredoxin domain-containing protein</fullName>
    </recommendedName>
</protein>
<dbReference type="PROSITE" id="PS51352">
    <property type="entry name" value="THIOREDOXIN_2"/>
    <property type="match status" value="1"/>
</dbReference>
<evidence type="ECO:0000256" key="5">
    <source>
        <dbReference type="ARBA" id="ARBA00023284"/>
    </source>
</evidence>
<dbReference type="GO" id="GO:0045454">
    <property type="term" value="P:cell redox homeostasis"/>
    <property type="evidence" value="ECO:0007669"/>
    <property type="project" value="TreeGrafter"/>
</dbReference>
<dbReference type="CDD" id="cd02947">
    <property type="entry name" value="TRX_family"/>
    <property type="match status" value="1"/>
</dbReference>
<evidence type="ECO:0000256" key="1">
    <source>
        <dbReference type="ARBA" id="ARBA00008987"/>
    </source>
</evidence>
<dbReference type="PRINTS" id="PR00421">
    <property type="entry name" value="THIOREDOXIN"/>
</dbReference>
<dbReference type="Pfam" id="PF11127">
    <property type="entry name" value="YgaP-like_TM"/>
    <property type="match status" value="1"/>
</dbReference>
<dbReference type="InterPro" id="IPR021309">
    <property type="entry name" value="YgaP-like_TM"/>
</dbReference>
<evidence type="ECO:0000256" key="3">
    <source>
        <dbReference type="ARBA" id="ARBA00022982"/>
    </source>
</evidence>
<feature type="domain" description="Thioredoxin" evidence="6">
    <location>
        <begin position="1"/>
        <end position="102"/>
    </location>
</feature>
<dbReference type="PANTHER" id="PTHR45663:SF11">
    <property type="entry name" value="GEO12009P1"/>
    <property type="match status" value="1"/>
</dbReference>
<keyword evidence="5" id="KW-0676">Redox-active center</keyword>